<keyword evidence="2" id="KW-1185">Reference proteome</keyword>
<accession>A0AA39ZT38</accession>
<dbReference type="GeneID" id="85326272"/>
<protein>
    <submittedName>
        <fullName evidence="1">Uncharacterized protein</fullName>
    </submittedName>
</protein>
<dbReference type="AlphaFoldDB" id="A0AA39ZT38"/>
<dbReference type="EMBL" id="JAUIRO010000008">
    <property type="protein sequence ID" value="KAK0703201.1"/>
    <property type="molecule type" value="Genomic_DNA"/>
</dbReference>
<evidence type="ECO:0000313" key="1">
    <source>
        <dbReference type="EMBL" id="KAK0703201.1"/>
    </source>
</evidence>
<evidence type="ECO:0000313" key="2">
    <source>
        <dbReference type="Proteomes" id="UP001172101"/>
    </source>
</evidence>
<proteinExistence type="predicted"/>
<sequence>MVALFCEWLETEEKGGKCPDSVEGTRLDSRARRVVAEPPCRCCQNCRNPRTRARWRAVGLSRNPVRPRQRPARGPPGRARLCQAAGQVTCPPGCPARLCPPGLCPVSCRVTCPPGRVR</sequence>
<dbReference type="Proteomes" id="UP001172101">
    <property type="component" value="Unassembled WGS sequence"/>
</dbReference>
<organism evidence="1 2">
    <name type="scientific">Lasiosphaeria miniovina</name>
    <dbReference type="NCBI Taxonomy" id="1954250"/>
    <lineage>
        <taxon>Eukaryota</taxon>
        <taxon>Fungi</taxon>
        <taxon>Dikarya</taxon>
        <taxon>Ascomycota</taxon>
        <taxon>Pezizomycotina</taxon>
        <taxon>Sordariomycetes</taxon>
        <taxon>Sordariomycetidae</taxon>
        <taxon>Sordariales</taxon>
        <taxon>Lasiosphaeriaceae</taxon>
        <taxon>Lasiosphaeria</taxon>
    </lineage>
</organism>
<reference evidence="1" key="1">
    <citation type="submission" date="2023-06" db="EMBL/GenBank/DDBJ databases">
        <title>Genome-scale phylogeny and comparative genomics of the fungal order Sordariales.</title>
        <authorList>
            <consortium name="Lawrence Berkeley National Laboratory"/>
            <person name="Hensen N."/>
            <person name="Bonometti L."/>
            <person name="Westerberg I."/>
            <person name="Brannstrom I.O."/>
            <person name="Guillou S."/>
            <person name="Cros-Aarteil S."/>
            <person name="Calhoun S."/>
            <person name="Haridas S."/>
            <person name="Kuo A."/>
            <person name="Mondo S."/>
            <person name="Pangilinan J."/>
            <person name="Riley R."/>
            <person name="LaButti K."/>
            <person name="Andreopoulos B."/>
            <person name="Lipzen A."/>
            <person name="Chen C."/>
            <person name="Yanf M."/>
            <person name="Daum C."/>
            <person name="Ng V."/>
            <person name="Clum A."/>
            <person name="Steindorff A."/>
            <person name="Ohm R."/>
            <person name="Martin F."/>
            <person name="Silar P."/>
            <person name="Natvig D."/>
            <person name="Lalanne C."/>
            <person name="Gautier V."/>
            <person name="Ament-velasquez S.L."/>
            <person name="Kruys A."/>
            <person name="Hutchinson M.I."/>
            <person name="Powell A.J."/>
            <person name="Barry K."/>
            <person name="Miller A.N."/>
            <person name="Grigoriev I.V."/>
            <person name="Debuchy R."/>
            <person name="Gladieux P."/>
            <person name="Thoren M.H."/>
            <person name="Johannesson H."/>
        </authorList>
    </citation>
    <scope>NUCLEOTIDE SEQUENCE</scope>
    <source>
        <strain evidence="1">SMH2392-1A</strain>
    </source>
</reference>
<dbReference type="RefSeq" id="XP_060290060.1">
    <property type="nucleotide sequence ID" value="XM_060443002.1"/>
</dbReference>
<name>A0AA39ZT38_9PEZI</name>
<gene>
    <name evidence="1" type="ORF">B0T26DRAFT_730185</name>
</gene>
<comment type="caution">
    <text evidence="1">The sequence shown here is derived from an EMBL/GenBank/DDBJ whole genome shotgun (WGS) entry which is preliminary data.</text>
</comment>